<dbReference type="InterPro" id="IPR007427">
    <property type="entry name" value="DUF475"/>
</dbReference>
<feature type="transmembrane region" description="Helical" evidence="1">
    <location>
        <begin position="269"/>
        <end position="290"/>
    </location>
</feature>
<sequence length="324" mass="37042">MKYFYLSFVITFLGLLIAFFIGSFAAVYICFLLTVLEVSLSFDNAVVNAKILNNMSKIWQRRFITWGIFIAVFGMRLIFPILIVSIATKHGLTETFMLALKDPDLYHEILSESKNEIYIFGGGFLMMIFLNFFFDKERDVFWIKPFEKNIITEFFKKFNNISLTLALILGVFIIYQSGDISLILAYFSAIILYNLIQNFDDVFSKNGIRNGIVGFLYLEMLDASFSFDGVIGAFALSENIFIIMIGLGSGAMFVRSMTLYLVEHKTLEHFIFLEHGAHYAIFALAVIMLLKTQMQISEILTGTLGFGFILLSFLCSIFYKKAKK</sequence>
<keyword evidence="3" id="KW-1185">Reference proteome</keyword>
<dbReference type="EMBL" id="CP000776">
    <property type="protein sequence ID" value="ABS51611.1"/>
    <property type="molecule type" value="Genomic_DNA"/>
</dbReference>
<feature type="transmembrane region" description="Helical" evidence="1">
    <location>
        <begin position="240"/>
        <end position="262"/>
    </location>
</feature>
<dbReference type="STRING" id="360107.CHAB381_0358"/>
<keyword evidence="1" id="KW-0812">Transmembrane</keyword>
<evidence type="ECO:0000313" key="3">
    <source>
        <dbReference type="Proteomes" id="UP000002407"/>
    </source>
</evidence>
<dbReference type="HOGENOM" id="CLU_034539_1_0_7"/>
<dbReference type="KEGG" id="cha:CHAB381_0358"/>
<feature type="transmembrane region" description="Helical" evidence="1">
    <location>
        <begin position="117"/>
        <end position="134"/>
    </location>
</feature>
<dbReference type="Proteomes" id="UP000002407">
    <property type="component" value="Chromosome"/>
</dbReference>
<dbReference type="RefSeq" id="WP_012108242.1">
    <property type="nucleotide sequence ID" value="NC_009714.1"/>
</dbReference>
<dbReference type="PANTHER" id="PTHR30238:SF4">
    <property type="entry name" value="SLL1022 PROTEIN"/>
    <property type="match status" value="1"/>
</dbReference>
<name>A7I0B9_CAMHC</name>
<feature type="transmembrane region" description="Helical" evidence="1">
    <location>
        <begin position="12"/>
        <end position="42"/>
    </location>
</feature>
<feature type="transmembrane region" description="Helical" evidence="1">
    <location>
        <begin position="63"/>
        <end position="87"/>
    </location>
</feature>
<dbReference type="NCBIfam" id="NF010619">
    <property type="entry name" value="PRK14013.2-5"/>
    <property type="match status" value="1"/>
</dbReference>
<organism evidence="2 3">
    <name type="scientific">Campylobacter hominis (strain ATCC BAA-381 / DSM 21671 / CCUG 45161 / LMG 19568 / NCTC 13146 / CH001A)</name>
    <dbReference type="NCBI Taxonomy" id="360107"/>
    <lineage>
        <taxon>Bacteria</taxon>
        <taxon>Pseudomonadati</taxon>
        <taxon>Campylobacterota</taxon>
        <taxon>Epsilonproteobacteria</taxon>
        <taxon>Campylobacterales</taxon>
        <taxon>Campylobacteraceae</taxon>
        <taxon>Campylobacter</taxon>
    </lineage>
</organism>
<keyword evidence="1" id="KW-0472">Membrane</keyword>
<evidence type="ECO:0000313" key="2">
    <source>
        <dbReference type="EMBL" id="ABS51611.1"/>
    </source>
</evidence>
<gene>
    <name evidence="2" type="ordered locus">CHAB381_0358</name>
</gene>
<protein>
    <submittedName>
        <fullName evidence="2">Integral membrane protein</fullName>
    </submittedName>
</protein>
<evidence type="ECO:0000256" key="1">
    <source>
        <dbReference type="SAM" id="Phobius"/>
    </source>
</evidence>
<dbReference type="eggNOG" id="COG2899">
    <property type="taxonomic scope" value="Bacteria"/>
</dbReference>
<reference evidence="3" key="1">
    <citation type="submission" date="2007-07" db="EMBL/GenBank/DDBJ databases">
        <title>Complete genome sequence of Campylobacter hominis ATCC BAA-381, a commensal isolated from the human gastrointestinal tract.</title>
        <authorList>
            <person name="Fouts D.E."/>
            <person name="Mongodin E.F."/>
            <person name="Puiu D."/>
            <person name="Sebastian Y."/>
            <person name="Miller W.G."/>
            <person name="Mandrell R.E."/>
            <person name="Nelson K.E."/>
        </authorList>
    </citation>
    <scope>NUCLEOTIDE SEQUENCE [LARGE SCALE GENOMIC DNA]</scope>
    <source>
        <strain evidence="3">ATCC BAA-381 / LMG 19568 / NCTC 13146 / CH001A</strain>
    </source>
</reference>
<feature type="transmembrane region" description="Helical" evidence="1">
    <location>
        <begin position="296"/>
        <end position="319"/>
    </location>
</feature>
<dbReference type="AlphaFoldDB" id="A7I0B9"/>
<feature type="transmembrane region" description="Helical" evidence="1">
    <location>
        <begin position="180"/>
        <end position="199"/>
    </location>
</feature>
<feature type="transmembrane region" description="Helical" evidence="1">
    <location>
        <begin position="211"/>
        <end position="234"/>
    </location>
</feature>
<dbReference type="OrthoDB" id="8533002at2"/>
<dbReference type="Pfam" id="PF04332">
    <property type="entry name" value="DUF475"/>
    <property type="match status" value="1"/>
</dbReference>
<dbReference type="PANTHER" id="PTHR30238">
    <property type="entry name" value="MEMBRANE BOUND PREDICTED REDOX MODULATOR"/>
    <property type="match status" value="1"/>
</dbReference>
<proteinExistence type="predicted"/>
<keyword evidence="1" id="KW-1133">Transmembrane helix</keyword>
<accession>A7I0B9</accession>
<feature type="transmembrane region" description="Helical" evidence="1">
    <location>
        <begin position="154"/>
        <end position="174"/>
    </location>
</feature>